<protein>
    <submittedName>
        <fullName evidence="3">MerR family transcriptional regulator</fullName>
    </submittedName>
</protein>
<dbReference type="OrthoDB" id="6716891at2"/>
<comment type="caution">
    <text evidence="3">The sequence shown here is derived from an EMBL/GenBank/DDBJ whole genome shotgun (WGS) entry which is preliminary data.</text>
</comment>
<dbReference type="GO" id="GO:0003677">
    <property type="term" value="F:DNA binding"/>
    <property type="evidence" value="ECO:0007669"/>
    <property type="project" value="UniProtKB-KW"/>
</dbReference>
<dbReference type="SMART" id="SM00422">
    <property type="entry name" value="HTH_MERR"/>
    <property type="match status" value="1"/>
</dbReference>
<keyword evidence="1" id="KW-0238">DNA-binding</keyword>
<dbReference type="PANTHER" id="PTHR30204">
    <property type="entry name" value="REDOX-CYCLING DRUG-SENSING TRANSCRIPTIONAL ACTIVATOR SOXR"/>
    <property type="match status" value="1"/>
</dbReference>
<dbReference type="Pfam" id="PF13411">
    <property type="entry name" value="MerR_1"/>
    <property type="match status" value="1"/>
</dbReference>
<evidence type="ECO:0000313" key="3">
    <source>
        <dbReference type="EMBL" id="RHW28670.1"/>
    </source>
</evidence>
<dbReference type="PROSITE" id="PS50937">
    <property type="entry name" value="HTH_MERR_2"/>
    <property type="match status" value="1"/>
</dbReference>
<evidence type="ECO:0000259" key="2">
    <source>
        <dbReference type="PROSITE" id="PS50937"/>
    </source>
</evidence>
<dbReference type="Gene3D" id="1.10.1660.10">
    <property type="match status" value="1"/>
</dbReference>
<keyword evidence="4" id="KW-1185">Reference proteome</keyword>
<feature type="domain" description="HTH merR-type" evidence="2">
    <location>
        <begin position="50"/>
        <end position="118"/>
    </location>
</feature>
<dbReference type="PRINTS" id="PR00040">
    <property type="entry name" value="HTHMERR"/>
</dbReference>
<dbReference type="GO" id="GO:0003700">
    <property type="term" value="F:DNA-binding transcription factor activity"/>
    <property type="evidence" value="ECO:0007669"/>
    <property type="project" value="InterPro"/>
</dbReference>
<accession>A0A417Y7H3</accession>
<dbReference type="AlphaFoldDB" id="A0A417Y7H3"/>
<evidence type="ECO:0000256" key="1">
    <source>
        <dbReference type="ARBA" id="ARBA00023125"/>
    </source>
</evidence>
<dbReference type="InterPro" id="IPR009061">
    <property type="entry name" value="DNA-bd_dom_put_sf"/>
</dbReference>
<gene>
    <name evidence="3" type="ORF">D0Z08_02095</name>
</gene>
<dbReference type="SUPFAM" id="SSF46955">
    <property type="entry name" value="Putative DNA-binding domain"/>
    <property type="match status" value="1"/>
</dbReference>
<dbReference type="InterPro" id="IPR000551">
    <property type="entry name" value="MerR-type_HTH_dom"/>
</dbReference>
<dbReference type="InterPro" id="IPR047057">
    <property type="entry name" value="MerR_fam"/>
</dbReference>
<evidence type="ECO:0000313" key="4">
    <source>
        <dbReference type="Proteomes" id="UP000283644"/>
    </source>
</evidence>
<reference evidence="3 4" key="1">
    <citation type="submission" date="2018-09" db="EMBL/GenBank/DDBJ databases">
        <title>Genome sequencing of Nocardioides immobilis CCTCC AB 2017083 for comparison to Nocardioides silvaticus.</title>
        <authorList>
            <person name="Li C."/>
            <person name="Wang G."/>
        </authorList>
    </citation>
    <scope>NUCLEOTIDE SEQUENCE [LARGE SCALE GENOMIC DNA]</scope>
    <source>
        <strain evidence="3 4">CCTCC AB 2017083</strain>
    </source>
</reference>
<dbReference type="Proteomes" id="UP000283644">
    <property type="component" value="Unassembled WGS sequence"/>
</dbReference>
<proteinExistence type="predicted"/>
<dbReference type="EMBL" id="QXGH01000009">
    <property type="protein sequence ID" value="RHW28670.1"/>
    <property type="molecule type" value="Genomic_DNA"/>
</dbReference>
<organism evidence="3 4">
    <name type="scientific">Nocardioides immobilis</name>
    <dbReference type="NCBI Taxonomy" id="2049295"/>
    <lineage>
        <taxon>Bacteria</taxon>
        <taxon>Bacillati</taxon>
        <taxon>Actinomycetota</taxon>
        <taxon>Actinomycetes</taxon>
        <taxon>Propionibacteriales</taxon>
        <taxon>Nocardioidaceae</taxon>
        <taxon>Nocardioides</taxon>
    </lineage>
</organism>
<dbReference type="PANTHER" id="PTHR30204:SF93">
    <property type="entry name" value="HTH MERR-TYPE DOMAIN-CONTAINING PROTEIN"/>
    <property type="match status" value="1"/>
</dbReference>
<name>A0A417Y7H3_9ACTN</name>
<sequence>MVRGSCRRGRQLRQSESPTTVTVALSQCNVTGTTSGESVSIETTSDQSAGLTVDELAAATGMTVRTVRYYAGLGLIPPPERRGRQAFYSDVHAARLKLVRALQDHGLSLTSIEDYLARFPADGDADELAVRALALTTWSAQPPERMSRAGLDRRAGRPLDAASLDVLLALGVVEQDGDEFELQPGFDAAVKLLTLDISVDGIVAAGLAVRRHTEALAEELTEVFARQVIGPYRAQEHHTPEEAEAFRSTIVQLRQLTLEAVVSGFQRASNQVINRSLRGE</sequence>